<organism evidence="1 2">
    <name type="scientific">Desulfuribacillus stibiiarsenatis</name>
    <dbReference type="NCBI Taxonomy" id="1390249"/>
    <lineage>
        <taxon>Bacteria</taxon>
        <taxon>Bacillati</taxon>
        <taxon>Bacillota</taxon>
        <taxon>Desulfuribacillia</taxon>
        <taxon>Desulfuribacillales</taxon>
        <taxon>Desulfuribacillaceae</taxon>
        <taxon>Desulfuribacillus</taxon>
    </lineage>
</organism>
<dbReference type="RefSeq" id="WP_069701663.1">
    <property type="nucleotide sequence ID" value="NZ_MJAT01000012.1"/>
</dbReference>
<name>A0A1E5L6F4_9FIRM</name>
<dbReference type="AlphaFoldDB" id="A0A1E5L6F4"/>
<comment type="caution">
    <text evidence="1">The sequence shown here is derived from an EMBL/GenBank/DDBJ whole genome shotgun (WGS) entry which is preliminary data.</text>
</comment>
<evidence type="ECO:0000313" key="2">
    <source>
        <dbReference type="Proteomes" id="UP000095255"/>
    </source>
</evidence>
<gene>
    <name evidence="1" type="ORF">BHU72_01915</name>
</gene>
<accession>A0A1E5L6F4</accession>
<keyword evidence="2" id="KW-1185">Reference proteome</keyword>
<dbReference type="STRING" id="1390249.BHU72_01915"/>
<dbReference type="EMBL" id="MJAT01000012">
    <property type="protein sequence ID" value="OEH85579.1"/>
    <property type="molecule type" value="Genomic_DNA"/>
</dbReference>
<reference evidence="1 2" key="1">
    <citation type="submission" date="2016-09" db="EMBL/GenBank/DDBJ databases">
        <title>Desulfuribacillus arsenicus sp. nov., an obligately anaerobic, dissimilatory arsenic- and antimonate-reducing bacterium isolated from anoxic sediments.</title>
        <authorList>
            <person name="Abin C.A."/>
            <person name="Hollibaugh J.T."/>
        </authorList>
    </citation>
    <scope>NUCLEOTIDE SEQUENCE [LARGE SCALE GENOMIC DNA]</scope>
    <source>
        <strain evidence="1 2">MLFW-2</strain>
    </source>
</reference>
<protein>
    <submittedName>
        <fullName evidence="1">Uncharacterized protein</fullName>
    </submittedName>
</protein>
<evidence type="ECO:0000313" key="1">
    <source>
        <dbReference type="EMBL" id="OEH85579.1"/>
    </source>
</evidence>
<dbReference type="Proteomes" id="UP000095255">
    <property type="component" value="Unassembled WGS sequence"/>
</dbReference>
<proteinExistence type="predicted"/>
<sequence>MQQILDSHVYDSLEKQLIDRKKILRENKITVFNVKVNNKGIRYATKYKGYFHDNYIDSFMIKNYINQYIENKPFDN</sequence>